<feature type="transmembrane region" description="Helical" evidence="5">
    <location>
        <begin position="204"/>
        <end position="227"/>
    </location>
</feature>
<keyword evidence="7" id="KW-1185">Reference proteome</keyword>
<sequence>MPVSVLLVLLVSGCVGFVSGLVGVGGGFIMTPALIFMGVPAPVAVATGASQIAATSFSGIMTQTRRKAVDWRMGWLLATGGIVGSASGVWLFERLLRLGQLDLIISLLYLVLLSGVGFLMVQESYALIRGRVTRGVSILRRPARTVAHVLPFRIAFPRSGLFISVIPPLVLGFGIGVLSAIMGIGGGFILIPAMIYLLRMPTNVVVGTSLFQVLIVASLVVILQSAATQTVDLVLAALLMAGGVIGAQFGARVGAGLKNEHIRGVLGVLLIAASVKFLWDLVIPPTEYYVLGGGLW</sequence>
<feature type="transmembrane region" description="Helical" evidence="5">
    <location>
        <begin position="149"/>
        <end position="167"/>
    </location>
</feature>
<dbReference type="Pfam" id="PF01925">
    <property type="entry name" value="TauE"/>
    <property type="match status" value="1"/>
</dbReference>
<reference evidence="7" key="1">
    <citation type="submission" date="2019-12" db="EMBL/GenBank/DDBJ databases">
        <title>Complete genome of Terracaulis silvestris 0127_4.</title>
        <authorList>
            <person name="Vieira S."/>
            <person name="Riedel T."/>
            <person name="Sproer C."/>
            <person name="Pascual J."/>
            <person name="Boedeker C."/>
            <person name="Overmann J."/>
        </authorList>
    </citation>
    <scope>NUCLEOTIDE SEQUENCE [LARGE SCALE GENOMIC DNA]</scope>
    <source>
        <strain evidence="7">0127_4</strain>
    </source>
</reference>
<keyword evidence="2 5" id="KW-0812">Transmembrane</keyword>
<organism evidence="6 7">
    <name type="scientific">Terricaulis silvestris</name>
    <dbReference type="NCBI Taxonomy" id="2686094"/>
    <lineage>
        <taxon>Bacteria</taxon>
        <taxon>Pseudomonadati</taxon>
        <taxon>Pseudomonadota</taxon>
        <taxon>Alphaproteobacteria</taxon>
        <taxon>Caulobacterales</taxon>
        <taxon>Caulobacteraceae</taxon>
        <taxon>Terricaulis</taxon>
    </lineage>
</organism>
<dbReference type="EMBL" id="CP047045">
    <property type="protein sequence ID" value="QGZ94215.1"/>
    <property type="molecule type" value="Genomic_DNA"/>
</dbReference>
<evidence type="ECO:0000313" key="6">
    <source>
        <dbReference type="EMBL" id="QGZ94215.1"/>
    </source>
</evidence>
<feature type="transmembrane region" description="Helical" evidence="5">
    <location>
        <begin position="173"/>
        <end position="197"/>
    </location>
</feature>
<feature type="transmembrane region" description="Helical" evidence="5">
    <location>
        <begin position="74"/>
        <end position="92"/>
    </location>
</feature>
<feature type="transmembrane region" description="Helical" evidence="5">
    <location>
        <begin position="233"/>
        <end position="250"/>
    </location>
</feature>
<keyword evidence="3 5" id="KW-1133">Transmembrane helix</keyword>
<evidence type="ECO:0000256" key="2">
    <source>
        <dbReference type="ARBA" id="ARBA00022692"/>
    </source>
</evidence>
<evidence type="ECO:0000256" key="3">
    <source>
        <dbReference type="ARBA" id="ARBA00022989"/>
    </source>
</evidence>
<dbReference type="InterPro" id="IPR051598">
    <property type="entry name" value="TSUP/Inactive_protease-like"/>
</dbReference>
<comment type="similarity">
    <text evidence="5">Belongs to the 4-toluene sulfonate uptake permease (TSUP) (TC 2.A.102) family.</text>
</comment>
<evidence type="ECO:0000256" key="4">
    <source>
        <dbReference type="ARBA" id="ARBA00023136"/>
    </source>
</evidence>
<accession>A0A6I6MH99</accession>
<comment type="subcellular location">
    <subcellularLocation>
        <location evidence="5">Cell membrane</location>
        <topology evidence="5">Multi-pass membrane protein</topology>
    </subcellularLocation>
    <subcellularLocation>
        <location evidence="1">Membrane</location>
        <topology evidence="1">Multi-pass membrane protein</topology>
    </subcellularLocation>
</comment>
<keyword evidence="5" id="KW-1003">Cell membrane</keyword>
<keyword evidence="4 5" id="KW-0472">Membrane</keyword>
<dbReference type="InterPro" id="IPR002781">
    <property type="entry name" value="TM_pro_TauE-like"/>
</dbReference>
<feature type="transmembrane region" description="Helical" evidence="5">
    <location>
        <begin position="104"/>
        <end position="128"/>
    </location>
</feature>
<evidence type="ECO:0000256" key="1">
    <source>
        <dbReference type="ARBA" id="ARBA00004141"/>
    </source>
</evidence>
<dbReference type="KEGG" id="tsv:DSM104635_01031"/>
<name>A0A6I6MH99_9CAUL</name>
<protein>
    <recommendedName>
        <fullName evidence="5">Probable membrane transporter protein</fullName>
    </recommendedName>
</protein>
<evidence type="ECO:0000313" key="7">
    <source>
        <dbReference type="Proteomes" id="UP000431269"/>
    </source>
</evidence>
<dbReference type="PANTHER" id="PTHR43701">
    <property type="entry name" value="MEMBRANE TRANSPORTER PROTEIN MJ0441-RELATED"/>
    <property type="match status" value="1"/>
</dbReference>
<proteinExistence type="inferred from homology"/>
<dbReference type="GO" id="GO:0005886">
    <property type="term" value="C:plasma membrane"/>
    <property type="evidence" value="ECO:0007669"/>
    <property type="project" value="UniProtKB-SubCell"/>
</dbReference>
<gene>
    <name evidence="6" type="ORF">DSM104635_01031</name>
</gene>
<evidence type="ECO:0000256" key="5">
    <source>
        <dbReference type="RuleBase" id="RU363041"/>
    </source>
</evidence>
<dbReference type="Proteomes" id="UP000431269">
    <property type="component" value="Chromosome"/>
</dbReference>
<feature type="transmembrane region" description="Helical" evidence="5">
    <location>
        <begin position="30"/>
        <end position="53"/>
    </location>
</feature>
<dbReference type="AlphaFoldDB" id="A0A6I6MH99"/>
<feature type="transmembrane region" description="Helical" evidence="5">
    <location>
        <begin position="262"/>
        <end position="279"/>
    </location>
</feature>
<dbReference type="PANTHER" id="PTHR43701:SF12">
    <property type="entry name" value="MEMBRANE TRANSPORTER PROTEIN YTNM-RELATED"/>
    <property type="match status" value="1"/>
</dbReference>